<dbReference type="GO" id="GO:0003677">
    <property type="term" value="F:DNA binding"/>
    <property type="evidence" value="ECO:0007669"/>
    <property type="project" value="InterPro"/>
</dbReference>
<feature type="domain" description="HTH psq-type" evidence="1">
    <location>
        <begin position="13"/>
        <end position="55"/>
    </location>
</feature>
<proteinExistence type="predicted"/>
<dbReference type="VEuPathDB" id="FungiDB:SI65_08359"/>
<accession>A0A1E3B5Z2</accession>
<evidence type="ECO:0000313" key="3">
    <source>
        <dbReference type="Proteomes" id="UP000094569"/>
    </source>
</evidence>
<gene>
    <name evidence="2" type="ORF">SI65_08359</name>
</gene>
<sequence length="72" mass="8063">MATNMRRESFEKEGRISLAIDAFKRGQSESIRAAASAFDISHATLGKRLKGRPPALIPLQMVENLVCWMKMV</sequence>
<evidence type="ECO:0000259" key="1">
    <source>
        <dbReference type="Pfam" id="PF05225"/>
    </source>
</evidence>
<reference evidence="2 3" key="1">
    <citation type="journal article" date="2016" name="BMC Genomics">
        <title>Comparative genomic and transcriptomic analyses of the Fuzhuan brick tea-fermentation fungus Aspergillus cristatus.</title>
        <authorList>
            <person name="Ge Y."/>
            <person name="Wang Y."/>
            <person name="Liu Y."/>
            <person name="Tan Y."/>
            <person name="Ren X."/>
            <person name="Zhang X."/>
            <person name="Hyde K.D."/>
            <person name="Liu Y."/>
            <person name="Liu Z."/>
        </authorList>
    </citation>
    <scope>NUCLEOTIDE SEQUENCE [LARGE SCALE GENOMIC DNA]</scope>
    <source>
        <strain evidence="2 3">GZAAS20.1005</strain>
    </source>
</reference>
<dbReference type="InterPro" id="IPR009057">
    <property type="entry name" value="Homeodomain-like_sf"/>
</dbReference>
<dbReference type="SUPFAM" id="SSF46689">
    <property type="entry name" value="Homeodomain-like"/>
    <property type="match status" value="1"/>
</dbReference>
<name>A0A1E3B5Z2_ASPCR</name>
<evidence type="ECO:0000313" key="2">
    <source>
        <dbReference type="EMBL" id="ODM16359.1"/>
    </source>
</evidence>
<organism evidence="2 3">
    <name type="scientific">Aspergillus cristatus</name>
    <name type="common">Chinese Fuzhuan brick tea-fermentation fungus</name>
    <name type="synonym">Eurotium cristatum</name>
    <dbReference type="NCBI Taxonomy" id="573508"/>
    <lineage>
        <taxon>Eukaryota</taxon>
        <taxon>Fungi</taxon>
        <taxon>Dikarya</taxon>
        <taxon>Ascomycota</taxon>
        <taxon>Pezizomycotina</taxon>
        <taxon>Eurotiomycetes</taxon>
        <taxon>Eurotiomycetidae</taxon>
        <taxon>Eurotiales</taxon>
        <taxon>Aspergillaceae</taxon>
        <taxon>Aspergillus</taxon>
        <taxon>Aspergillus subgen. Aspergillus</taxon>
    </lineage>
</organism>
<keyword evidence="3" id="KW-1185">Reference proteome</keyword>
<dbReference type="OrthoDB" id="4502298at2759"/>
<dbReference type="EMBL" id="JXNT01000012">
    <property type="protein sequence ID" value="ODM16359.1"/>
    <property type="molecule type" value="Genomic_DNA"/>
</dbReference>
<dbReference type="Pfam" id="PF05225">
    <property type="entry name" value="HTH_psq"/>
    <property type="match status" value="1"/>
</dbReference>
<protein>
    <recommendedName>
        <fullName evidence="1">HTH psq-type domain-containing protein</fullName>
    </recommendedName>
</protein>
<dbReference type="AlphaFoldDB" id="A0A1E3B5Z2"/>
<comment type="caution">
    <text evidence="2">The sequence shown here is derived from an EMBL/GenBank/DDBJ whole genome shotgun (WGS) entry which is preliminary data.</text>
</comment>
<dbReference type="Proteomes" id="UP000094569">
    <property type="component" value="Unassembled WGS sequence"/>
</dbReference>
<dbReference type="InterPro" id="IPR007889">
    <property type="entry name" value="HTH_Psq"/>
</dbReference>